<evidence type="ECO:0000259" key="7">
    <source>
        <dbReference type="PROSITE" id="PS50075"/>
    </source>
</evidence>
<dbReference type="GO" id="GO:0008610">
    <property type="term" value="P:lipid biosynthetic process"/>
    <property type="evidence" value="ECO:0007669"/>
    <property type="project" value="InterPro"/>
</dbReference>
<dbReference type="SMART" id="SM00823">
    <property type="entry name" value="PKS_PP"/>
    <property type="match status" value="1"/>
</dbReference>
<name>A0AAX4P669_9CHLO</name>
<keyword evidence="9" id="KW-1185">Reference proteome</keyword>
<dbReference type="Gene3D" id="3.40.50.12780">
    <property type="entry name" value="N-terminal domain of ligase-like"/>
    <property type="match status" value="1"/>
</dbReference>
<dbReference type="InterPro" id="IPR040097">
    <property type="entry name" value="FAAL/FAAC"/>
</dbReference>
<dbReference type="InterPro" id="IPR042099">
    <property type="entry name" value="ANL_N_sf"/>
</dbReference>
<dbReference type="InterPro" id="IPR000873">
    <property type="entry name" value="AMP-dep_synth/lig_dom"/>
</dbReference>
<dbReference type="InterPro" id="IPR025110">
    <property type="entry name" value="AMP-bd_C"/>
</dbReference>
<evidence type="ECO:0000256" key="2">
    <source>
        <dbReference type="ARBA" id="ARBA00022553"/>
    </source>
</evidence>
<keyword evidence="5" id="KW-0443">Lipid metabolism</keyword>
<feature type="transmembrane region" description="Helical" evidence="6">
    <location>
        <begin position="1141"/>
        <end position="1166"/>
    </location>
</feature>
<reference evidence="8 9" key="1">
    <citation type="submission" date="2024-03" db="EMBL/GenBank/DDBJ databases">
        <title>Complete genome sequence of the green alga Chloropicon roscoffensis RCC1871.</title>
        <authorList>
            <person name="Lemieux C."/>
            <person name="Pombert J.-F."/>
            <person name="Otis C."/>
            <person name="Turmel M."/>
        </authorList>
    </citation>
    <scope>NUCLEOTIDE SEQUENCE [LARGE SCALE GENOMIC DNA]</scope>
    <source>
        <strain evidence="8 9">RCC1871</strain>
    </source>
</reference>
<dbReference type="InterPro" id="IPR009081">
    <property type="entry name" value="PP-bd_ACP"/>
</dbReference>
<evidence type="ECO:0000256" key="5">
    <source>
        <dbReference type="ARBA" id="ARBA00023098"/>
    </source>
</evidence>
<proteinExistence type="predicted"/>
<evidence type="ECO:0000256" key="3">
    <source>
        <dbReference type="ARBA" id="ARBA00022598"/>
    </source>
</evidence>
<feature type="transmembrane region" description="Helical" evidence="6">
    <location>
        <begin position="1071"/>
        <end position="1089"/>
    </location>
</feature>
<feature type="transmembrane region" description="Helical" evidence="6">
    <location>
        <begin position="1186"/>
        <end position="1204"/>
    </location>
</feature>
<feature type="transmembrane region" description="Helical" evidence="6">
    <location>
        <begin position="893"/>
        <end position="912"/>
    </location>
</feature>
<dbReference type="InterPro" id="IPR020806">
    <property type="entry name" value="PKS_PP-bd"/>
</dbReference>
<dbReference type="SUPFAM" id="SSF56801">
    <property type="entry name" value="Acetyl-CoA synthetase-like"/>
    <property type="match status" value="1"/>
</dbReference>
<keyword evidence="6" id="KW-0812">Transmembrane</keyword>
<dbReference type="GO" id="GO:0016779">
    <property type="term" value="F:nucleotidyltransferase activity"/>
    <property type="evidence" value="ECO:0007669"/>
    <property type="project" value="UniProtKB-KW"/>
</dbReference>
<gene>
    <name evidence="8" type="ORF">HKI87_04g29580</name>
</gene>
<dbReference type="Gene3D" id="3.30.300.30">
    <property type="match status" value="1"/>
</dbReference>
<keyword evidence="8" id="KW-0808">Transferase</keyword>
<keyword evidence="6" id="KW-1133">Transmembrane helix</keyword>
<dbReference type="Gene3D" id="1.10.1200.10">
    <property type="entry name" value="ACP-like"/>
    <property type="match status" value="1"/>
</dbReference>
<evidence type="ECO:0000256" key="4">
    <source>
        <dbReference type="ARBA" id="ARBA00022832"/>
    </source>
</evidence>
<keyword evidence="3" id="KW-0436">Ligase</keyword>
<dbReference type="PANTHER" id="PTHR22754">
    <property type="entry name" value="DISCO-INTERACTING PROTEIN 2 DIP2 -RELATED"/>
    <property type="match status" value="1"/>
</dbReference>
<feature type="transmembrane region" description="Helical" evidence="6">
    <location>
        <begin position="947"/>
        <end position="967"/>
    </location>
</feature>
<dbReference type="InterPro" id="IPR036736">
    <property type="entry name" value="ACP-like_sf"/>
</dbReference>
<dbReference type="Pfam" id="PF00501">
    <property type="entry name" value="AMP-binding"/>
    <property type="match status" value="1"/>
</dbReference>
<dbReference type="EMBL" id="CP151504">
    <property type="protein sequence ID" value="WZN61423.1"/>
    <property type="molecule type" value="Genomic_DNA"/>
</dbReference>
<evidence type="ECO:0000313" key="9">
    <source>
        <dbReference type="Proteomes" id="UP001472866"/>
    </source>
</evidence>
<keyword evidence="8" id="KW-0548">Nucleotidyltransferase</keyword>
<sequence length="1376" mass="155552">MEPSRPRAPCESGVCHLVELISFLARHGQRTSEAEHVFLDDDGRETKQTVGKIWTWSGGVARELRRWGAAKGDRVLLVYPPGLDFVAALIACFRLGVTAVPAYPPNPKNLKQQAAVLGSIAKNAGASIALTDSSYIWVARYAATYAAGKRFGRSAKQWMSPSRWLGSKADGEDNAGGRSAEDLACDSWPAWLHWYSTSDLEDCESFQDEQVCGTDVAFLQYTSGSTSAPKGVMITYSALSHNIYTMIRISNHNTVLFDKLEESGFHFFDSNLNNKSAYTWIDKDPGTIVSWLPQYHDMGLIGHLLTPLLIPGMRSVRMSPFTFLKNPLSWAEAITKYKATVITAPDFGYSQLIKYALAAQKKGDFQVAQYDFSHLRLALNGAGMIKYKTMRDFYFLFRHAGLPSHVFGGGFGLAEHCVYVSHGGETVLFVDRGALSQGQVIIKTSCSTESDLSTKIEHTEDIVSLVSCGRVNDKKTDIDVSIVDPSDCSRVAGGCIGEIWISSPSKTGGYWNKEEDTRHTFCAQIKDENQNKNENCKEYLRTGDLGFIWQNELYFVSRMKDLIVVHGRNVIPDDVELVIAQSHTLVRTGCVAAFQTEEDVMCAVAEVRSGDLCESEIRAITNDVMSNMRKHNISLHALQLLKPRTIPKTTSGKVRRSECRQRYLENKLDVVHKNGFAGGSKERGHLNVDNLSSLGFGEARSQVLGHLLLTAKEMGLDVNVRDNLMDSGMDSSLMVGLHNSLEDIFGCVLPPSLLLDHGSLDSVASFITLEIFADNDDCHEQTSSQVEQGFNLDLESEGNKQHIPCGTADLRNKEEKKSKSFIGDTSTVCMILYFLGICILAMRVDRVVDGISLSLWKQEPSHFFQSPVRVGTYGVEFREGFFGRKLDTFHTHFLAWVSDVLPLYLITGLLLFVARRIPWITRRWSPAAVTVGVSLFQVLSLHGISAFWSFGSMFINLLVSEYTLHLARRKPSYASRCRWLIWATNLSLIALNKAAFAKSQSVLNNLLLRWPKWVVFGWCRKDIDKYNPHNALKYLVLRQLSYSLDVLEEVSREKKRKKTGPRKDSHSSLQYWAYILYAPLFMHGPVMLYHHFRSRPAANVKVNALGIREKTENPSQRVVLSRVVHQFTLTLGRLSSPLSKLFGLLALIFGSLIAMQTFYMPSIFFLKIHDNVSQIVPMNLQGSEYFVNYHIFTLAVFLQSYVVFELCRMLAMTDETEAPKDVLQSYLRSSVSVQTHWNNFHVSWRQFFIRYIVMEHKEMFQKGYLIDFVVFMFSAFLHLEGIWLAYFFYNFVMYQIEKVLLMWRSFKEGDHLVRGVYQSILLSVNIFFFPALMLFQGPEKGQIHLSTVGVQNFFLFGVAFFYLNSVRMKKNPDSFI</sequence>
<dbReference type="Pfam" id="PF00550">
    <property type="entry name" value="PP-binding"/>
    <property type="match status" value="1"/>
</dbReference>
<dbReference type="InterPro" id="IPR045851">
    <property type="entry name" value="AMP-bd_C_sf"/>
</dbReference>
<evidence type="ECO:0000256" key="6">
    <source>
        <dbReference type="SAM" id="Phobius"/>
    </source>
</evidence>
<keyword evidence="2" id="KW-0597">Phosphoprotein</keyword>
<accession>A0AAX4P669</accession>
<feature type="domain" description="Carrier" evidence="7">
    <location>
        <begin position="690"/>
        <end position="771"/>
    </location>
</feature>
<evidence type="ECO:0000256" key="1">
    <source>
        <dbReference type="ARBA" id="ARBA00022450"/>
    </source>
</evidence>
<dbReference type="InterPro" id="IPR020845">
    <property type="entry name" value="AMP-binding_CS"/>
</dbReference>
<dbReference type="GO" id="GO:0006631">
    <property type="term" value="P:fatty acid metabolic process"/>
    <property type="evidence" value="ECO:0007669"/>
    <property type="project" value="UniProtKB-KW"/>
</dbReference>
<feature type="transmembrane region" description="Helical" evidence="6">
    <location>
        <begin position="821"/>
        <end position="842"/>
    </location>
</feature>
<organism evidence="8 9">
    <name type="scientific">Chloropicon roscoffensis</name>
    <dbReference type="NCBI Taxonomy" id="1461544"/>
    <lineage>
        <taxon>Eukaryota</taxon>
        <taxon>Viridiplantae</taxon>
        <taxon>Chlorophyta</taxon>
        <taxon>Chloropicophyceae</taxon>
        <taxon>Chloropicales</taxon>
        <taxon>Chloropicaceae</taxon>
        <taxon>Chloropicon</taxon>
    </lineage>
</organism>
<dbReference type="PROSITE" id="PS50075">
    <property type="entry name" value="CARRIER"/>
    <property type="match status" value="1"/>
</dbReference>
<dbReference type="CDD" id="cd05931">
    <property type="entry name" value="FAAL"/>
    <property type="match status" value="1"/>
</dbReference>
<dbReference type="PROSITE" id="PS00455">
    <property type="entry name" value="AMP_BINDING"/>
    <property type="match status" value="1"/>
</dbReference>
<dbReference type="GO" id="GO:0016874">
    <property type="term" value="F:ligase activity"/>
    <property type="evidence" value="ECO:0007669"/>
    <property type="project" value="UniProtKB-KW"/>
</dbReference>
<protein>
    <submittedName>
        <fullName evidence="8">4-hydroxyphenylalkanoate adenylyltransferase</fullName>
    </submittedName>
</protein>
<keyword evidence="1" id="KW-0596">Phosphopantetheine</keyword>
<keyword evidence="4" id="KW-0276">Fatty acid metabolism</keyword>
<dbReference type="SUPFAM" id="SSF47336">
    <property type="entry name" value="ACP-like"/>
    <property type="match status" value="1"/>
</dbReference>
<dbReference type="PANTHER" id="PTHR22754:SF32">
    <property type="entry name" value="DISCO-INTERACTING PROTEIN 2"/>
    <property type="match status" value="1"/>
</dbReference>
<keyword evidence="6" id="KW-0472">Membrane</keyword>
<dbReference type="GO" id="GO:0031177">
    <property type="term" value="F:phosphopantetheine binding"/>
    <property type="evidence" value="ECO:0007669"/>
    <property type="project" value="InterPro"/>
</dbReference>
<dbReference type="Proteomes" id="UP001472866">
    <property type="component" value="Chromosome 04"/>
</dbReference>
<dbReference type="Pfam" id="PF23024">
    <property type="entry name" value="AMP-dom_DIP2-like"/>
    <property type="match status" value="1"/>
</dbReference>
<feature type="transmembrane region" description="Helical" evidence="6">
    <location>
        <begin position="1315"/>
        <end position="1337"/>
    </location>
</feature>
<feature type="transmembrane region" description="Helical" evidence="6">
    <location>
        <begin position="1343"/>
        <end position="1363"/>
    </location>
</feature>
<evidence type="ECO:0000313" key="8">
    <source>
        <dbReference type="EMBL" id="WZN61423.1"/>
    </source>
</evidence>